<sequence>MPSRTNLAASIPTSKVKYSKLASTDEGYIDLQFKKSPPKIPYKAIALATVLFLIGTLLIVIGALLLAGYISKGVSCSAPPQGSPWAFAHGPLLVGGGCVGRSGEGACCQAPRRVTSCLWASCEARCHLGCADGPGLPRRARWESRCASSRLPTGGWGGLHCPCPDDPAARILLSSREQIGPFLC</sequence>
<reference evidence="2" key="1">
    <citation type="submission" date="2025-08" db="UniProtKB">
        <authorList>
            <consortium name="Ensembl"/>
        </authorList>
    </citation>
    <scope>IDENTIFICATION</scope>
</reference>
<organism evidence="2 3">
    <name type="scientific">Salvator merianae</name>
    <name type="common">Argentine black and white tegu</name>
    <name type="synonym">Tupinambis merianae</name>
    <dbReference type="NCBI Taxonomy" id="96440"/>
    <lineage>
        <taxon>Eukaryota</taxon>
        <taxon>Metazoa</taxon>
        <taxon>Chordata</taxon>
        <taxon>Craniata</taxon>
        <taxon>Vertebrata</taxon>
        <taxon>Euteleostomi</taxon>
        <taxon>Lepidosauria</taxon>
        <taxon>Squamata</taxon>
        <taxon>Bifurcata</taxon>
        <taxon>Unidentata</taxon>
        <taxon>Episquamata</taxon>
        <taxon>Laterata</taxon>
        <taxon>Teiioidea</taxon>
        <taxon>Teiidae</taxon>
        <taxon>Salvator</taxon>
    </lineage>
</organism>
<evidence type="ECO:0000313" key="2">
    <source>
        <dbReference type="Ensembl" id="ENSSMRP00000019892.1"/>
    </source>
</evidence>
<dbReference type="GO" id="GO:0008021">
    <property type="term" value="C:synaptic vesicle"/>
    <property type="evidence" value="ECO:0007669"/>
    <property type="project" value="TreeGrafter"/>
</dbReference>
<dbReference type="Proteomes" id="UP000694421">
    <property type="component" value="Unplaced"/>
</dbReference>
<dbReference type="GO" id="GO:0048489">
    <property type="term" value="P:synaptic vesicle transport"/>
    <property type="evidence" value="ECO:0007669"/>
    <property type="project" value="TreeGrafter"/>
</dbReference>
<keyword evidence="1" id="KW-1133">Transmembrane helix</keyword>
<evidence type="ECO:0000313" key="3">
    <source>
        <dbReference type="Proteomes" id="UP000694421"/>
    </source>
</evidence>
<keyword evidence="3" id="KW-1185">Reference proteome</keyword>
<feature type="transmembrane region" description="Helical" evidence="1">
    <location>
        <begin position="44"/>
        <end position="70"/>
    </location>
</feature>
<dbReference type="PANTHER" id="PTHR15664">
    <property type="entry name" value="C20ORF30 PROTEIN"/>
    <property type="match status" value="1"/>
</dbReference>
<dbReference type="PANTHER" id="PTHR15664:SF6">
    <property type="entry name" value="TRANSMEMBRANE PROTEIN 230"/>
    <property type="match status" value="1"/>
</dbReference>
<name>A0A8D0CE06_SALMN</name>
<accession>A0A8D0CE06</accession>
<protein>
    <submittedName>
        <fullName evidence="2">Transmembrane protein 230</fullName>
    </submittedName>
</protein>
<dbReference type="AlphaFoldDB" id="A0A8D0CE06"/>
<reference evidence="2" key="2">
    <citation type="submission" date="2025-09" db="UniProtKB">
        <authorList>
            <consortium name="Ensembl"/>
        </authorList>
    </citation>
    <scope>IDENTIFICATION</scope>
</reference>
<evidence type="ECO:0000256" key="1">
    <source>
        <dbReference type="SAM" id="Phobius"/>
    </source>
</evidence>
<proteinExistence type="predicted"/>
<dbReference type="Ensembl" id="ENSSMRT00000023327.1">
    <property type="protein sequence ID" value="ENSSMRP00000019892.1"/>
    <property type="gene ID" value="ENSSMRG00000015498.1"/>
</dbReference>
<keyword evidence="1" id="KW-0812">Transmembrane</keyword>
<dbReference type="GeneTree" id="ENSGT00390000008694"/>
<dbReference type="InterPro" id="IPR044234">
    <property type="entry name" value="TMEM230"/>
</dbReference>
<keyword evidence="1" id="KW-0472">Membrane</keyword>